<dbReference type="EC" id="2.1.1.72" evidence="1"/>
<reference evidence="6 7" key="1">
    <citation type="journal article" date="2009" name="J. Bacteriol.">
        <title>Complete genome sequence of Robiginitalea biformata HTCC2501.</title>
        <authorList>
            <person name="Oh H.M."/>
            <person name="Giovannoni S.J."/>
            <person name="Lee K."/>
            <person name="Ferriera S."/>
            <person name="Johnson J."/>
            <person name="Cho J.C."/>
        </authorList>
    </citation>
    <scope>NUCLEOTIDE SEQUENCE [LARGE SCALE GENOMIC DNA]</scope>
    <source>
        <strain evidence="7">ATCC BAA-864 / HTCC2501 / KCTC 12146</strain>
    </source>
</reference>
<keyword evidence="2 6" id="KW-0489">Methyltransferase</keyword>
<gene>
    <name evidence="6" type="ordered locus">RB2501_14054</name>
</gene>
<accession>A4CKQ8</accession>
<dbReference type="GO" id="GO:1904047">
    <property type="term" value="F:S-adenosyl-L-methionine binding"/>
    <property type="evidence" value="ECO:0007669"/>
    <property type="project" value="TreeGrafter"/>
</dbReference>
<evidence type="ECO:0000256" key="5">
    <source>
        <dbReference type="ARBA" id="ARBA00047942"/>
    </source>
</evidence>
<comment type="catalytic activity">
    <reaction evidence="5">
        <text>a 2'-deoxyadenosine in DNA + S-adenosyl-L-methionine = an N(6)-methyl-2'-deoxyadenosine in DNA + S-adenosyl-L-homocysteine + H(+)</text>
        <dbReference type="Rhea" id="RHEA:15197"/>
        <dbReference type="Rhea" id="RHEA-COMP:12418"/>
        <dbReference type="Rhea" id="RHEA-COMP:12419"/>
        <dbReference type="ChEBI" id="CHEBI:15378"/>
        <dbReference type="ChEBI" id="CHEBI:57856"/>
        <dbReference type="ChEBI" id="CHEBI:59789"/>
        <dbReference type="ChEBI" id="CHEBI:90615"/>
        <dbReference type="ChEBI" id="CHEBI:90616"/>
        <dbReference type="EC" id="2.1.1.72"/>
    </reaction>
</comment>
<evidence type="ECO:0000256" key="2">
    <source>
        <dbReference type="ARBA" id="ARBA00022603"/>
    </source>
</evidence>
<dbReference type="RefSeq" id="WP_015754774.1">
    <property type="nucleotide sequence ID" value="NC_013222.1"/>
</dbReference>
<dbReference type="HOGENOM" id="CLU_109409_0_0_10"/>
<keyword evidence="7" id="KW-1185">Reference proteome</keyword>
<protein>
    <recommendedName>
        <fullName evidence="1">site-specific DNA-methyltransferase (adenine-specific)</fullName>
        <ecNumber evidence="1">2.1.1.72</ecNumber>
    </recommendedName>
</protein>
<evidence type="ECO:0000313" key="7">
    <source>
        <dbReference type="Proteomes" id="UP000009049"/>
    </source>
</evidence>
<dbReference type="EMBL" id="CP001712">
    <property type="protein sequence ID" value="EAR15457.1"/>
    <property type="molecule type" value="Genomic_DNA"/>
</dbReference>
<proteinExistence type="predicted"/>
<keyword evidence="4" id="KW-0949">S-adenosyl-L-methionine</keyword>
<dbReference type="KEGG" id="rbi:RB2501_14054"/>
<dbReference type="GO" id="GO:0009307">
    <property type="term" value="P:DNA restriction-modification system"/>
    <property type="evidence" value="ECO:0007669"/>
    <property type="project" value="InterPro"/>
</dbReference>
<dbReference type="Gene3D" id="3.40.50.150">
    <property type="entry name" value="Vaccinia Virus protein VP39"/>
    <property type="match status" value="1"/>
</dbReference>
<dbReference type="GO" id="GO:0006298">
    <property type="term" value="P:mismatch repair"/>
    <property type="evidence" value="ECO:0007669"/>
    <property type="project" value="TreeGrafter"/>
</dbReference>
<dbReference type="GO" id="GO:0009007">
    <property type="term" value="F:site-specific DNA-methyltransferase (adenine-specific) activity"/>
    <property type="evidence" value="ECO:0007669"/>
    <property type="project" value="UniProtKB-EC"/>
</dbReference>
<keyword evidence="3" id="KW-0808">Transferase</keyword>
<evidence type="ECO:0000256" key="1">
    <source>
        <dbReference type="ARBA" id="ARBA00011900"/>
    </source>
</evidence>
<evidence type="ECO:0000256" key="4">
    <source>
        <dbReference type="ARBA" id="ARBA00022691"/>
    </source>
</evidence>
<dbReference type="OrthoDB" id="9805629at2"/>
<dbReference type="PANTHER" id="PTHR30481:SF4">
    <property type="entry name" value="SITE-SPECIFIC DNA-METHYLTRANSFERASE (ADENINE-SPECIFIC)"/>
    <property type="match status" value="1"/>
</dbReference>
<dbReference type="InterPro" id="IPR012327">
    <property type="entry name" value="MeTrfase_D12"/>
</dbReference>
<dbReference type="InterPro" id="IPR029063">
    <property type="entry name" value="SAM-dependent_MTases_sf"/>
</dbReference>
<name>A4CKQ8_ROBBH</name>
<dbReference type="REBASE" id="22073">
    <property type="entry name" value="M.RbiORF14054P"/>
</dbReference>
<evidence type="ECO:0000256" key="3">
    <source>
        <dbReference type="ARBA" id="ARBA00022679"/>
    </source>
</evidence>
<sequence length="248" mass="28943">MEKIVIPELEGYFGCKGAAGVFQNIINRIPPHETLIIPFLGYCAIYRNMRPAREAHLNDLDPKVADLWRRSPAIKGFGGNASVYNYDYAAFLSIIQKSGYDKQSAVIYMDPPYMHDVRASAKDRYNFELSPFDHLHMLSCARRFKKARVLISCYDNDVYARELDGWSKVQFPAMTRGGVTTETLYFNYDPPNELHDYRYYGANYRERENNRLKRKRLLAKFEAMSAADRHYYFDALREDFPEHMEPAN</sequence>
<dbReference type="PANTHER" id="PTHR30481">
    <property type="entry name" value="DNA ADENINE METHYLASE"/>
    <property type="match status" value="1"/>
</dbReference>
<organism evidence="6 7">
    <name type="scientific">Robiginitalea biformata (strain ATCC BAA-864 / DSM 15991 / KCTC 12146 / HTCC2501)</name>
    <dbReference type="NCBI Taxonomy" id="313596"/>
    <lineage>
        <taxon>Bacteria</taxon>
        <taxon>Pseudomonadati</taxon>
        <taxon>Bacteroidota</taxon>
        <taxon>Flavobacteriia</taxon>
        <taxon>Flavobacteriales</taxon>
        <taxon>Flavobacteriaceae</taxon>
        <taxon>Robiginitalea</taxon>
    </lineage>
</organism>
<evidence type="ECO:0000313" key="6">
    <source>
        <dbReference type="EMBL" id="EAR15457.1"/>
    </source>
</evidence>
<dbReference type="InterPro" id="IPR002052">
    <property type="entry name" value="DNA_methylase_N6_adenine_CS"/>
</dbReference>
<dbReference type="PROSITE" id="PS00092">
    <property type="entry name" value="N6_MTASE"/>
    <property type="match status" value="1"/>
</dbReference>
<dbReference type="STRING" id="313596.RB2501_14054"/>
<dbReference type="eggNOG" id="COG0338">
    <property type="taxonomic scope" value="Bacteria"/>
</dbReference>
<dbReference type="GO" id="GO:0032259">
    <property type="term" value="P:methylation"/>
    <property type="evidence" value="ECO:0007669"/>
    <property type="project" value="UniProtKB-KW"/>
</dbReference>
<dbReference type="AlphaFoldDB" id="A4CKQ8"/>
<dbReference type="GO" id="GO:0043565">
    <property type="term" value="F:sequence-specific DNA binding"/>
    <property type="evidence" value="ECO:0007669"/>
    <property type="project" value="TreeGrafter"/>
</dbReference>
<dbReference type="SUPFAM" id="SSF53335">
    <property type="entry name" value="S-adenosyl-L-methionine-dependent methyltransferases"/>
    <property type="match status" value="1"/>
</dbReference>
<dbReference type="Proteomes" id="UP000009049">
    <property type="component" value="Chromosome"/>
</dbReference>